<dbReference type="InterPro" id="IPR005532">
    <property type="entry name" value="SUMF_dom"/>
</dbReference>
<sequence length="698" mass="79198">MSELTFISPKWLKPLLKKLVPVEKKLAARDNKARELGRISDIFGSSSDLVGCYVEPYCQDHDPIDSARDPHAISPIRAPIFSTINAFLGGDFPLIAGDSRQMFLLSEAGMGKTSLFRMLKLMHLMDFWPRGYDCLLLKLGEDIQDTVWQHSGKANTVLLLDALDEDPLAWGNMKGRLLEISEAAGDYYRVIISCRTQSLFSIATHPSDHAGQIRIDDHIYPLVFLTLFDHAQVDEYLNKRFPDHPCDILFHCNESLREQAQHQIDSVYPLGSPPLLLAHIHDLLVVKPQDSNLYHLYRALFEVWLAREEARLHKLPRKTLSNPPNREDLWTIFTTIAVFLQHRGENFLSRAALYKLEKDFPMIVDLAHIDTGERSLLHRNTSGDFRFAHHSIQEFLVARGILTGKVDVIGDAVRVTDQLLAFLKIAGVTDLAFSGRFESGQALIPMPEFHFYDQLADGSRGPALQPIPAGEFLMGSPESEGDRNEHPQHHVRIAAPFAIGTWPVTFEEYDHFCSATGRKPPSDQGWGRRRHPVINVSWQDAVDYCVWLSKETGHRYRLPSEAEWEYAARAGTRTGYWWDDRFDDGSGVRRANYDDTQGGSDVKHTSFVGSFAPNPFGLYDTAGNVWEWVADCWHDNYQNAPSDGRVWTEENLGDCAHRVVRGGSWNNDPVELRSASRSRYHASDVTYSLLGFRLAREF</sequence>
<dbReference type="Gene3D" id="3.90.1580.10">
    <property type="entry name" value="paralog of FGE (formylglycine-generating enzyme)"/>
    <property type="match status" value="1"/>
</dbReference>
<accession>A0A450ZX58</accession>
<gene>
    <name evidence="2" type="ORF">BECKTUN1418D_GA0071000_10815</name>
</gene>
<dbReference type="PANTHER" id="PTHR23150">
    <property type="entry name" value="SULFATASE MODIFYING FACTOR 1, 2"/>
    <property type="match status" value="1"/>
</dbReference>
<dbReference type="GO" id="GO:0120147">
    <property type="term" value="F:formylglycine-generating oxidase activity"/>
    <property type="evidence" value="ECO:0007669"/>
    <property type="project" value="TreeGrafter"/>
</dbReference>
<reference evidence="2" key="1">
    <citation type="submission" date="2019-02" db="EMBL/GenBank/DDBJ databases">
        <authorList>
            <person name="Gruber-Vodicka R. H."/>
            <person name="Seah K. B. B."/>
        </authorList>
    </citation>
    <scope>NUCLEOTIDE SEQUENCE</scope>
    <source>
        <strain evidence="2">BECK_BY1</strain>
    </source>
</reference>
<dbReference type="InterPro" id="IPR051043">
    <property type="entry name" value="Sulfatase_Mod_Factor_Kinase"/>
</dbReference>
<dbReference type="InterPro" id="IPR042095">
    <property type="entry name" value="SUMF_sf"/>
</dbReference>
<proteinExistence type="predicted"/>
<evidence type="ECO:0000259" key="1">
    <source>
        <dbReference type="Pfam" id="PF03781"/>
    </source>
</evidence>
<dbReference type="AlphaFoldDB" id="A0A450ZX58"/>
<dbReference type="EMBL" id="CAADFX010000081">
    <property type="protein sequence ID" value="VFK58348.1"/>
    <property type="molecule type" value="Genomic_DNA"/>
</dbReference>
<dbReference type="SUPFAM" id="SSF56436">
    <property type="entry name" value="C-type lectin-like"/>
    <property type="match status" value="1"/>
</dbReference>
<feature type="domain" description="Sulfatase-modifying factor enzyme-like" evidence="1">
    <location>
        <begin position="466"/>
        <end position="696"/>
    </location>
</feature>
<dbReference type="InterPro" id="IPR016187">
    <property type="entry name" value="CTDL_fold"/>
</dbReference>
<evidence type="ECO:0000313" key="2">
    <source>
        <dbReference type="EMBL" id="VFK58348.1"/>
    </source>
</evidence>
<name>A0A450ZX58_9GAMM</name>
<dbReference type="PANTHER" id="PTHR23150:SF35">
    <property type="entry name" value="BLL6746 PROTEIN"/>
    <property type="match status" value="1"/>
</dbReference>
<protein>
    <submittedName>
        <fullName evidence="2">Formylglycine-generating enzyme, required for sulfatase activity, contains SUMF1/FGE domain</fullName>
    </submittedName>
</protein>
<organism evidence="2">
    <name type="scientific">Candidatus Kentrum sp. TUN</name>
    <dbReference type="NCBI Taxonomy" id="2126343"/>
    <lineage>
        <taxon>Bacteria</taxon>
        <taxon>Pseudomonadati</taxon>
        <taxon>Pseudomonadota</taxon>
        <taxon>Gammaproteobacteria</taxon>
        <taxon>Candidatus Kentrum</taxon>
    </lineage>
</organism>
<dbReference type="Pfam" id="PF03781">
    <property type="entry name" value="FGE-sulfatase"/>
    <property type="match status" value="1"/>
</dbReference>